<dbReference type="PANTHER" id="PTHR23037">
    <property type="entry name" value="CYTOKINE RECEPTOR"/>
    <property type="match status" value="1"/>
</dbReference>
<dbReference type="RefSeq" id="XP_025024775.1">
    <property type="nucleotide sequence ID" value="XM_025169007.1"/>
</dbReference>
<dbReference type="GO" id="GO:0016064">
    <property type="term" value="P:immunoglobulin mediated immune response"/>
    <property type="evidence" value="ECO:0007669"/>
    <property type="project" value="TreeGrafter"/>
</dbReference>
<evidence type="ECO:0000313" key="17">
    <source>
        <dbReference type="RefSeq" id="XP_025024781.1"/>
    </source>
</evidence>
<dbReference type="KEGG" id="pbi:112541087"/>
<evidence type="ECO:0000313" key="16">
    <source>
        <dbReference type="RefSeq" id="XP_025024775.1"/>
    </source>
</evidence>
<keyword evidence="10" id="KW-0325">Glycoprotein</keyword>
<evidence type="ECO:0000256" key="2">
    <source>
        <dbReference type="ARBA" id="ARBA00008280"/>
    </source>
</evidence>
<gene>
    <name evidence="16 17" type="primary">IL2RB</name>
</gene>
<feature type="signal peptide" evidence="13">
    <location>
        <begin position="1"/>
        <end position="20"/>
    </location>
</feature>
<keyword evidence="3" id="KW-1003">Cell membrane</keyword>
<comment type="similarity">
    <text evidence="2">Belongs to the type I cytokine receptor family. Type 4 subfamily.</text>
</comment>
<dbReference type="PANTHER" id="PTHR23037:SF30">
    <property type="entry name" value="INTERLEUKIN-2 RECEPTOR SUBUNIT BETA"/>
    <property type="match status" value="1"/>
</dbReference>
<evidence type="ECO:0000256" key="12">
    <source>
        <dbReference type="SAM" id="Phobius"/>
    </source>
</evidence>
<keyword evidence="6 12" id="KW-1133">Transmembrane helix</keyword>
<dbReference type="GO" id="GO:0019976">
    <property type="term" value="F:interleukin-2 binding"/>
    <property type="evidence" value="ECO:0007669"/>
    <property type="project" value="TreeGrafter"/>
</dbReference>
<dbReference type="OMA" id="QTSCFTN"/>
<evidence type="ECO:0000256" key="4">
    <source>
        <dbReference type="ARBA" id="ARBA00022692"/>
    </source>
</evidence>
<feature type="transmembrane region" description="Helical" evidence="12">
    <location>
        <begin position="231"/>
        <end position="254"/>
    </location>
</feature>
<evidence type="ECO:0000256" key="6">
    <source>
        <dbReference type="ARBA" id="ARBA00022989"/>
    </source>
</evidence>
<feature type="domain" description="Fibronectin type-III" evidence="14">
    <location>
        <begin position="122"/>
        <end position="224"/>
    </location>
</feature>
<dbReference type="AlphaFoldDB" id="A0A9F5J4Q9"/>
<dbReference type="Proteomes" id="UP000695026">
    <property type="component" value="Unplaced"/>
</dbReference>
<feature type="region of interest" description="Disordered" evidence="11">
    <location>
        <begin position="451"/>
        <end position="483"/>
    </location>
</feature>
<comment type="subcellular location">
    <subcellularLocation>
        <location evidence="1">Cell membrane</location>
        <topology evidence="1">Single-pass type I membrane protein</topology>
    </subcellularLocation>
</comment>
<feature type="compositionally biased region" description="Polar residues" evidence="11">
    <location>
        <begin position="466"/>
        <end position="475"/>
    </location>
</feature>
<keyword evidence="9 16" id="KW-0675">Receptor</keyword>
<dbReference type="SUPFAM" id="SSF49265">
    <property type="entry name" value="Fibronectin type III"/>
    <property type="match status" value="2"/>
</dbReference>
<sequence>METSLLRLLYIISFFQASGARQKSSNLDCLYDSFETVICTWTPVKNAMKGQCQLTASVDYGKPPKTCQMNGTTIRSCKLILEGYSLTIVDTILLVVSCHTGEKWIEVHNQTIEPFRNIQLQPPCNFQLENASKPSYNLTWTLCVLSHYLKEKLEYEVRYRATSPGENDTILPITQDQKWLIIENLSPDTVFEAAIRVKVQRIKYYYSIWSRWSTPPIRWRTEPEASPQSTLLPVLLAIAGSLIVSIFVIFLMIVSPASKCFRKMFSITLPNPAEFFPSLTAVHGGDIQKWLSSPESITSFHIITEAPNVSMLEIMQKSIKESCLPPPKEYFTHIENTVGTSGQSSSSCFTNRGYFFFHHLDSLEINSCKVYFTYDAITQERSSEDSNSYFFKELHEASHNFPLSTNIMTNQENYGFLQDYSGGGLPSGENFPTASTIEQDENTEERIPIVLSSKTPEPYFMDGSSEPESSSNNTDGIGLLTSEDLSNNVMGNNRFIFPNQGQSNDFCRTASSSQIPSSSEAYLSLRDLQRHYSHHSV</sequence>
<evidence type="ECO:0000256" key="11">
    <source>
        <dbReference type="SAM" id="MobiDB-lite"/>
    </source>
</evidence>
<dbReference type="Pfam" id="PF18707">
    <property type="entry name" value="IL2RB_N1"/>
    <property type="match status" value="1"/>
</dbReference>
<name>A0A9F5J4Q9_PYTBI</name>
<dbReference type="OrthoDB" id="9419853at2759"/>
<dbReference type="CTD" id="3560"/>
<evidence type="ECO:0000256" key="13">
    <source>
        <dbReference type="SAM" id="SignalP"/>
    </source>
</evidence>
<proteinExistence type="inferred from homology"/>
<dbReference type="InterPro" id="IPR040951">
    <property type="entry name" value="IL2RB_N1"/>
</dbReference>
<evidence type="ECO:0000256" key="5">
    <source>
        <dbReference type="ARBA" id="ARBA00022729"/>
    </source>
</evidence>
<dbReference type="InterPro" id="IPR036116">
    <property type="entry name" value="FN3_sf"/>
</dbReference>
<dbReference type="PROSITE" id="PS50853">
    <property type="entry name" value="FN3"/>
    <property type="match status" value="1"/>
</dbReference>
<dbReference type="Gene3D" id="2.60.40.10">
    <property type="entry name" value="Immunoglobulins"/>
    <property type="match status" value="2"/>
</dbReference>
<dbReference type="InterPro" id="IPR003961">
    <property type="entry name" value="FN3_dom"/>
</dbReference>
<dbReference type="GeneID" id="112541087"/>
<evidence type="ECO:0000313" key="15">
    <source>
        <dbReference type="Proteomes" id="UP000695026"/>
    </source>
</evidence>
<protein>
    <submittedName>
        <fullName evidence="16 17">Interleukin-2 receptor subunit beta</fullName>
    </submittedName>
</protein>
<dbReference type="InterPro" id="IPR013783">
    <property type="entry name" value="Ig-like_fold"/>
</dbReference>
<dbReference type="GO" id="GO:0009897">
    <property type="term" value="C:external side of plasma membrane"/>
    <property type="evidence" value="ECO:0007669"/>
    <property type="project" value="TreeGrafter"/>
</dbReference>
<keyword evidence="15" id="KW-1185">Reference proteome</keyword>
<evidence type="ECO:0000256" key="8">
    <source>
        <dbReference type="ARBA" id="ARBA00023157"/>
    </source>
</evidence>
<dbReference type="RefSeq" id="XP_025024781.1">
    <property type="nucleotide sequence ID" value="XM_025169013.1"/>
</dbReference>
<evidence type="ECO:0000256" key="9">
    <source>
        <dbReference type="ARBA" id="ARBA00023170"/>
    </source>
</evidence>
<evidence type="ECO:0000259" key="14">
    <source>
        <dbReference type="PROSITE" id="PS50853"/>
    </source>
</evidence>
<evidence type="ECO:0000256" key="7">
    <source>
        <dbReference type="ARBA" id="ARBA00023136"/>
    </source>
</evidence>
<keyword evidence="5 13" id="KW-0732">Signal</keyword>
<evidence type="ECO:0000256" key="10">
    <source>
        <dbReference type="ARBA" id="ARBA00023180"/>
    </source>
</evidence>
<keyword evidence="7 12" id="KW-0472">Membrane</keyword>
<organism evidence="15 17">
    <name type="scientific">Python bivittatus</name>
    <name type="common">Burmese python</name>
    <name type="synonym">Python molurus bivittatus</name>
    <dbReference type="NCBI Taxonomy" id="176946"/>
    <lineage>
        <taxon>Eukaryota</taxon>
        <taxon>Metazoa</taxon>
        <taxon>Chordata</taxon>
        <taxon>Craniata</taxon>
        <taxon>Vertebrata</taxon>
        <taxon>Euteleostomi</taxon>
        <taxon>Lepidosauria</taxon>
        <taxon>Squamata</taxon>
        <taxon>Bifurcata</taxon>
        <taxon>Unidentata</taxon>
        <taxon>Episquamata</taxon>
        <taxon>Toxicofera</taxon>
        <taxon>Serpentes</taxon>
        <taxon>Henophidia</taxon>
        <taxon>Pythonidae</taxon>
        <taxon>Python</taxon>
    </lineage>
</organism>
<keyword evidence="4 12" id="KW-0812">Transmembrane</keyword>
<dbReference type="GO" id="GO:0004896">
    <property type="term" value="F:cytokine receptor activity"/>
    <property type="evidence" value="ECO:0007669"/>
    <property type="project" value="TreeGrafter"/>
</dbReference>
<reference evidence="16 17" key="1">
    <citation type="submission" date="2025-04" db="UniProtKB">
        <authorList>
            <consortium name="RefSeq"/>
        </authorList>
    </citation>
    <scope>IDENTIFICATION</scope>
    <source>
        <tissue evidence="16 17">Liver</tissue>
    </source>
</reference>
<feature type="chain" id="PRO_5044698345" evidence="13">
    <location>
        <begin position="21"/>
        <end position="537"/>
    </location>
</feature>
<evidence type="ECO:0000256" key="1">
    <source>
        <dbReference type="ARBA" id="ARBA00004251"/>
    </source>
</evidence>
<evidence type="ECO:0000256" key="3">
    <source>
        <dbReference type="ARBA" id="ARBA00022475"/>
    </source>
</evidence>
<dbReference type="CDD" id="cd00063">
    <property type="entry name" value="FN3"/>
    <property type="match status" value="1"/>
</dbReference>
<keyword evidence="8" id="KW-1015">Disulfide bond</keyword>
<accession>A0A9F5J4Q9</accession>